<gene>
    <name evidence="1" type="ORF">I5589_12080</name>
</gene>
<dbReference type="EMBL" id="JADVKH010000021">
    <property type="protein sequence ID" value="MBJ9687821.1"/>
    <property type="molecule type" value="Genomic_DNA"/>
</dbReference>
<dbReference type="Proteomes" id="UP000808215">
    <property type="component" value="Unassembled WGS sequence"/>
</dbReference>
<reference evidence="1 2" key="1">
    <citation type="submission" date="2020-11" db="EMBL/GenBank/DDBJ databases">
        <title>Enhanced detection system for hospital associated transmission using whole genome sequencing surveillance.</title>
        <authorList>
            <person name="Harrison L.H."/>
            <person name="Van Tyne D."/>
            <person name="Marsh J.W."/>
            <person name="Griffith M.P."/>
            <person name="Snyder D.J."/>
            <person name="Cooper V.S."/>
            <person name="Mustapha M."/>
        </authorList>
    </citation>
    <scope>NUCLEOTIDE SEQUENCE [LARGE SCALE GENOMIC DNA]</scope>
    <source>
        <strain evidence="1 2">BC00020</strain>
    </source>
</reference>
<dbReference type="RefSeq" id="WP_176315495.1">
    <property type="nucleotide sequence ID" value="NZ_CADFFE010000015.1"/>
</dbReference>
<name>A0ABS1AWE5_BURVI</name>
<evidence type="ECO:0000313" key="1">
    <source>
        <dbReference type="EMBL" id="MBJ9687821.1"/>
    </source>
</evidence>
<keyword evidence="2" id="KW-1185">Reference proteome</keyword>
<comment type="caution">
    <text evidence="1">The sequence shown here is derived from an EMBL/GenBank/DDBJ whole genome shotgun (WGS) entry which is preliminary data.</text>
</comment>
<protein>
    <submittedName>
        <fullName evidence="1">Uncharacterized protein</fullName>
    </submittedName>
</protein>
<proteinExistence type="predicted"/>
<accession>A0ABS1AWE5</accession>
<organism evidence="1 2">
    <name type="scientific">Burkholderia vietnamiensis</name>
    <dbReference type="NCBI Taxonomy" id="60552"/>
    <lineage>
        <taxon>Bacteria</taxon>
        <taxon>Pseudomonadati</taxon>
        <taxon>Pseudomonadota</taxon>
        <taxon>Betaproteobacteria</taxon>
        <taxon>Burkholderiales</taxon>
        <taxon>Burkholderiaceae</taxon>
        <taxon>Burkholderia</taxon>
        <taxon>Burkholderia cepacia complex</taxon>
    </lineage>
</organism>
<sequence length="217" mass="23669">MTIDPDQPPTTGYSYGVPTTSGLRGEFSSATHGTALVVGEYFVSSSQPTAESNVDYLRSPFAEIRDQLNNWFSEFGSKTQLQCVESELFVAPSYTISPQFISGYEPFFRTIILYHAQLHAVDGEGSRPSDAQMNAAFLGLANLIAALVPPPAPMLLEDGTVGGYWRHGRSYASIDFEIDGEHTWVETDGKEINSGVWKLPGQSVPSQLLQNILALDS</sequence>
<evidence type="ECO:0000313" key="2">
    <source>
        <dbReference type="Proteomes" id="UP000808215"/>
    </source>
</evidence>